<dbReference type="SUPFAM" id="SSF55781">
    <property type="entry name" value="GAF domain-like"/>
    <property type="match status" value="1"/>
</dbReference>
<evidence type="ECO:0000256" key="1">
    <source>
        <dbReference type="ARBA" id="ARBA00022801"/>
    </source>
</evidence>
<dbReference type="SMART" id="SM00331">
    <property type="entry name" value="PP2C_SIG"/>
    <property type="match status" value="1"/>
</dbReference>
<dbReference type="InterPro" id="IPR036457">
    <property type="entry name" value="PPM-type-like_dom_sf"/>
</dbReference>
<reference evidence="4 5" key="1">
    <citation type="submission" date="2024-06" db="EMBL/GenBank/DDBJ databases">
        <title>The Natural Products Discovery Center: Release of the First 8490 Sequenced Strains for Exploring Actinobacteria Biosynthetic Diversity.</title>
        <authorList>
            <person name="Kalkreuter E."/>
            <person name="Kautsar S.A."/>
            <person name="Yang D."/>
            <person name="Bader C.D."/>
            <person name="Teijaro C.N."/>
            <person name="Fluegel L."/>
            <person name="Davis C.M."/>
            <person name="Simpson J.R."/>
            <person name="Lauterbach L."/>
            <person name="Steele A.D."/>
            <person name="Gui C."/>
            <person name="Meng S."/>
            <person name="Li G."/>
            <person name="Viehrig K."/>
            <person name="Ye F."/>
            <person name="Su P."/>
            <person name="Kiefer A.F."/>
            <person name="Nichols A."/>
            <person name="Cepeda A.J."/>
            <person name="Yan W."/>
            <person name="Fan B."/>
            <person name="Jiang Y."/>
            <person name="Adhikari A."/>
            <person name="Zheng C.-J."/>
            <person name="Schuster L."/>
            <person name="Cowan T.M."/>
            <person name="Smanski M.J."/>
            <person name="Chevrette M.G."/>
            <person name="De Carvalho L.P.S."/>
            <person name="Shen B."/>
        </authorList>
    </citation>
    <scope>NUCLEOTIDE SEQUENCE [LARGE SCALE GENOMIC DNA]</scope>
    <source>
        <strain evidence="4 5">NPDC033039</strain>
    </source>
</reference>
<dbReference type="PANTHER" id="PTHR43156:SF2">
    <property type="entry name" value="STAGE II SPORULATION PROTEIN E"/>
    <property type="match status" value="1"/>
</dbReference>
<name>A0ABV2YYW5_9ACTN</name>
<dbReference type="EMBL" id="JBEZVI010000008">
    <property type="protein sequence ID" value="MEU3710937.1"/>
    <property type="molecule type" value="Genomic_DNA"/>
</dbReference>
<dbReference type="PANTHER" id="PTHR43156">
    <property type="entry name" value="STAGE II SPORULATION PROTEIN E-RELATED"/>
    <property type="match status" value="1"/>
</dbReference>
<keyword evidence="1" id="KW-0378">Hydrolase</keyword>
<dbReference type="SUPFAM" id="SSF81606">
    <property type="entry name" value="PP2C-like"/>
    <property type="match status" value="1"/>
</dbReference>
<evidence type="ECO:0000259" key="3">
    <source>
        <dbReference type="SMART" id="SM00331"/>
    </source>
</evidence>
<comment type="caution">
    <text evidence="4">The sequence shown here is derived from an EMBL/GenBank/DDBJ whole genome shotgun (WGS) entry which is preliminary data.</text>
</comment>
<dbReference type="Gene3D" id="3.30.450.40">
    <property type="match status" value="1"/>
</dbReference>
<dbReference type="SMART" id="SM00065">
    <property type="entry name" value="GAF"/>
    <property type="match status" value="1"/>
</dbReference>
<protein>
    <submittedName>
        <fullName evidence="4">GAF domain-containing SpoIIE family protein phosphatase</fullName>
    </submittedName>
</protein>
<accession>A0ABV2YYW5</accession>
<dbReference type="Pfam" id="PF07228">
    <property type="entry name" value="SpoIIE"/>
    <property type="match status" value="1"/>
</dbReference>
<feature type="domain" description="GAF" evidence="2">
    <location>
        <begin position="62"/>
        <end position="212"/>
    </location>
</feature>
<dbReference type="InterPro" id="IPR001932">
    <property type="entry name" value="PPM-type_phosphatase-like_dom"/>
</dbReference>
<proteinExistence type="predicted"/>
<dbReference type="Gene3D" id="3.60.40.10">
    <property type="entry name" value="PPM-type phosphatase domain"/>
    <property type="match status" value="1"/>
</dbReference>
<dbReference type="RefSeq" id="WP_051739288.1">
    <property type="nucleotide sequence ID" value="NZ_JBEZVI010000008.1"/>
</dbReference>
<dbReference type="InterPro" id="IPR029016">
    <property type="entry name" value="GAF-like_dom_sf"/>
</dbReference>
<feature type="domain" description="PPM-type phosphatase" evidence="3">
    <location>
        <begin position="232"/>
        <end position="445"/>
    </location>
</feature>
<sequence>MAQEREERTPDDPADVPYLSLFNLPLSSDLDRLGEQMHDLARAQRTFQGLLGAVVSISSELELPTVLRRIVRTAMDLVGARYGAMGVLDDSGEQLAEFIPLGLTTQELAGLAGVELPRGRGLLGHLIHHPQPLRVDRIADHPGSAGFPPGHPPMRTLLGVAISVRGRIYGNLYLSDRRDGEPFDRHDEGVILALAGTAGVAIENARLYDQVRNSSERFQRLLLPELLDLRPFEAGAIYRPARTPGQLGGDWYDAVKLSDDSCIAVIGDVVGHDLEAAAAMSQTRNMLRALTFDGHTPPSAALTQLDRIMDMTGGQLLTTACVARLDPADRGWRLRWSSAGHPPPLVVPPDGTAYYLDAEPGLPLRVDTTRPRPDHSRVLPPGSIVILYTDGLIERHDRPLTEGMTALAALARHHAREPVDQLCRSLADRHPSDGHDDMAALILRTPGP</sequence>
<evidence type="ECO:0000259" key="2">
    <source>
        <dbReference type="SMART" id="SM00065"/>
    </source>
</evidence>
<dbReference type="InterPro" id="IPR003018">
    <property type="entry name" value="GAF"/>
</dbReference>
<dbReference type="Proteomes" id="UP001550853">
    <property type="component" value="Unassembled WGS sequence"/>
</dbReference>
<dbReference type="Pfam" id="PF13185">
    <property type="entry name" value="GAF_2"/>
    <property type="match status" value="1"/>
</dbReference>
<dbReference type="InterPro" id="IPR052016">
    <property type="entry name" value="Bact_Sigma-Reg"/>
</dbReference>
<evidence type="ECO:0000313" key="4">
    <source>
        <dbReference type="EMBL" id="MEU3710937.1"/>
    </source>
</evidence>
<organism evidence="4 5">
    <name type="scientific">Streptomyces catenulae</name>
    <dbReference type="NCBI Taxonomy" id="66875"/>
    <lineage>
        <taxon>Bacteria</taxon>
        <taxon>Bacillati</taxon>
        <taxon>Actinomycetota</taxon>
        <taxon>Actinomycetes</taxon>
        <taxon>Kitasatosporales</taxon>
        <taxon>Streptomycetaceae</taxon>
        <taxon>Streptomyces</taxon>
    </lineage>
</organism>
<keyword evidence="5" id="KW-1185">Reference proteome</keyword>
<gene>
    <name evidence="4" type="ORF">AB0E61_12680</name>
</gene>
<evidence type="ECO:0000313" key="5">
    <source>
        <dbReference type="Proteomes" id="UP001550853"/>
    </source>
</evidence>